<dbReference type="KEGG" id="gph:GEMMAAP_19680"/>
<keyword evidence="1" id="KW-0808">Transferase</keyword>
<accession>A0A143BR52</accession>
<reference evidence="1 2" key="1">
    <citation type="journal article" date="2014" name="Proc. Natl. Acad. Sci. U.S.A.">
        <title>Functional type 2 photosynthetic reaction centers found in the rare bacterial phylum Gemmatimonadetes.</title>
        <authorList>
            <person name="Zeng Y."/>
            <person name="Feng F."/>
            <person name="Medova H."/>
            <person name="Dean J."/>
            <person name="Koblizek M."/>
        </authorList>
    </citation>
    <scope>NUCLEOTIDE SEQUENCE [LARGE SCALE GENOMIC DNA]</scope>
    <source>
        <strain evidence="1 2">AP64</strain>
    </source>
</reference>
<dbReference type="PANTHER" id="PTHR31270:SF1">
    <property type="entry name" value="GLUTAMINYL-PEPTIDE CYCLOTRANSFERASE"/>
    <property type="match status" value="1"/>
</dbReference>
<keyword evidence="2" id="KW-1185">Reference proteome</keyword>
<dbReference type="AlphaFoldDB" id="A0A143BR52"/>
<dbReference type="PANTHER" id="PTHR31270">
    <property type="entry name" value="GLUTAMINYL-PEPTIDE CYCLOTRANSFERASE"/>
    <property type="match status" value="1"/>
</dbReference>
<name>A0A143BR52_9BACT</name>
<evidence type="ECO:0000313" key="2">
    <source>
        <dbReference type="Proteomes" id="UP000076404"/>
    </source>
</evidence>
<dbReference type="eggNOG" id="COG3823">
    <property type="taxonomic scope" value="Bacteria"/>
</dbReference>
<dbReference type="InterPro" id="IPR011044">
    <property type="entry name" value="Quino_amine_DH_bsu"/>
</dbReference>
<dbReference type="Pfam" id="PF05096">
    <property type="entry name" value="Glu_cyclase_2"/>
    <property type="match status" value="1"/>
</dbReference>
<proteinExistence type="predicted"/>
<gene>
    <name evidence="1" type="ORF">GEMMAAP_19680</name>
</gene>
<dbReference type="Proteomes" id="UP000076404">
    <property type="component" value="Chromosome"/>
</dbReference>
<dbReference type="EMBL" id="CP011454">
    <property type="protein sequence ID" value="AMW07044.1"/>
    <property type="molecule type" value="Genomic_DNA"/>
</dbReference>
<dbReference type="SUPFAM" id="SSF50969">
    <property type="entry name" value="YVTN repeat-like/Quinoprotein amine dehydrogenase"/>
    <property type="match status" value="1"/>
</dbReference>
<sequence>MAETTAAEAPSGPRTPGYGFDVVAEYPHDPKAFTQGLLWHDGKLFESTGQVGQSNIREVSLTSGKVVRQQDLEEPHFGEGIVILGETLYQITWTSGKAFTYDWKTFKRTGEFSYDGEGWGLTTDGTSLIMSNGSNTLIYRDPKTFTAQKAITVTDRGNQVSQLNELEWVKGEIWANVWQKDSIARIDPATGNVTGWIDLVGILPTLDRAGNEDVLNGIAYHPTTDKIYVTGKLWPKLYEIRLKAR</sequence>
<dbReference type="GO" id="GO:0016603">
    <property type="term" value="F:glutaminyl-peptide cyclotransferase activity"/>
    <property type="evidence" value="ECO:0007669"/>
    <property type="project" value="InterPro"/>
</dbReference>
<reference evidence="1 2" key="2">
    <citation type="journal article" date="2016" name="Environ. Microbiol. Rep.">
        <title>Metagenomic evidence for the presence of phototrophic Gemmatimonadetes bacteria in diverse environments.</title>
        <authorList>
            <person name="Zeng Y."/>
            <person name="Baumbach J."/>
            <person name="Barbosa E.G."/>
            <person name="Azevedo V."/>
            <person name="Zhang C."/>
            <person name="Koblizek M."/>
        </authorList>
    </citation>
    <scope>NUCLEOTIDE SEQUENCE [LARGE SCALE GENOMIC DNA]</scope>
    <source>
        <strain evidence="1 2">AP64</strain>
    </source>
</reference>
<dbReference type="Gene3D" id="2.130.10.10">
    <property type="entry name" value="YVTN repeat-like/Quinoprotein amine dehydrogenase"/>
    <property type="match status" value="1"/>
</dbReference>
<evidence type="ECO:0000313" key="1">
    <source>
        <dbReference type="EMBL" id="AMW07044.1"/>
    </source>
</evidence>
<organism evidence="1 2">
    <name type="scientific">Gemmatimonas phototrophica</name>
    <dbReference type="NCBI Taxonomy" id="1379270"/>
    <lineage>
        <taxon>Bacteria</taxon>
        <taxon>Pseudomonadati</taxon>
        <taxon>Gemmatimonadota</taxon>
        <taxon>Gemmatimonadia</taxon>
        <taxon>Gemmatimonadales</taxon>
        <taxon>Gemmatimonadaceae</taxon>
        <taxon>Gemmatimonas</taxon>
    </lineage>
</organism>
<dbReference type="InterPro" id="IPR015943">
    <property type="entry name" value="WD40/YVTN_repeat-like_dom_sf"/>
</dbReference>
<dbReference type="InterPro" id="IPR007788">
    <property type="entry name" value="QCT"/>
</dbReference>
<protein>
    <submittedName>
        <fullName evidence="1">Glutamine cyclotransferase</fullName>
    </submittedName>
</protein>